<keyword evidence="2" id="KW-1185">Reference proteome</keyword>
<name>A0A087YBL1_POEFO</name>
<dbReference type="GeneTree" id="ENSGT00940000160560"/>
<reference evidence="2" key="1">
    <citation type="submission" date="2013-10" db="EMBL/GenBank/DDBJ databases">
        <authorList>
            <person name="Schartl M."/>
            <person name="Warren W."/>
        </authorList>
    </citation>
    <scope>NUCLEOTIDE SEQUENCE [LARGE SCALE GENOMIC DNA]</scope>
    <source>
        <strain evidence="2">female</strain>
    </source>
</reference>
<dbReference type="Proteomes" id="UP000028760">
    <property type="component" value="Unassembled WGS sequence"/>
</dbReference>
<dbReference type="EMBL" id="AYCK01010421">
    <property type="status" value="NOT_ANNOTATED_CDS"/>
    <property type="molecule type" value="Genomic_DNA"/>
</dbReference>
<proteinExistence type="predicted"/>
<reference evidence="1" key="2">
    <citation type="submission" date="2025-08" db="UniProtKB">
        <authorList>
            <consortium name="Ensembl"/>
        </authorList>
    </citation>
    <scope>IDENTIFICATION</scope>
</reference>
<dbReference type="STRING" id="48698.ENSPFOP00000015414"/>
<dbReference type="Gene3D" id="3.40.50.300">
    <property type="entry name" value="P-loop containing nucleotide triphosphate hydrolases"/>
    <property type="match status" value="1"/>
</dbReference>
<organism evidence="1 2">
    <name type="scientific">Poecilia formosa</name>
    <name type="common">Amazon molly</name>
    <name type="synonym">Limia formosa</name>
    <dbReference type="NCBI Taxonomy" id="48698"/>
    <lineage>
        <taxon>Eukaryota</taxon>
        <taxon>Metazoa</taxon>
        <taxon>Chordata</taxon>
        <taxon>Craniata</taxon>
        <taxon>Vertebrata</taxon>
        <taxon>Euteleostomi</taxon>
        <taxon>Actinopterygii</taxon>
        <taxon>Neopterygii</taxon>
        <taxon>Teleostei</taxon>
        <taxon>Neoteleostei</taxon>
        <taxon>Acanthomorphata</taxon>
        <taxon>Ovalentaria</taxon>
        <taxon>Atherinomorphae</taxon>
        <taxon>Cyprinodontiformes</taxon>
        <taxon>Poeciliidae</taxon>
        <taxon>Poeciliinae</taxon>
        <taxon>Poecilia</taxon>
    </lineage>
</organism>
<protein>
    <submittedName>
        <fullName evidence="1">Interferon-induced protein 44-like</fullName>
    </submittedName>
</protein>
<reference evidence="1" key="3">
    <citation type="submission" date="2025-09" db="UniProtKB">
        <authorList>
            <consortium name="Ensembl"/>
        </authorList>
    </citation>
    <scope>IDENTIFICATION</scope>
</reference>
<dbReference type="InterPro" id="IPR027417">
    <property type="entry name" value="P-loop_NTPase"/>
</dbReference>
<dbReference type="PANTHER" id="PTHR14241">
    <property type="entry name" value="INTERFERON-INDUCED PROTEIN 44"/>
    <property type="match status" value="1"/>
</dbReference>
<evidence type="ECO:0000313" key="1">
    <source>
        <dbReference type="Ensembl" id="ENSPFOP00000015414.1"/>
    </source>
</evidence>
<dbReference type="AlphaFoldDB" id="A0A087YBL1"/>
<dbReference type="PANTHER" id="PTHR14241:SF1">
    <property type="entry name" value="INTERFERON-INDUCED PROTEIN 44-RELATED"/>
    <property type="match status" value="1"/>
</dbReference>
<dbReference type="RefSeq" id="XP_016533379.1">
    <property type="nucleotide sequence ID" value="XM_016677893.1"/>
</dbReference>
<dbReference type="Ensembl" id="ENSPFOT00000015436.1">
    <property type="protein sequence ID" value="ENSPFOP00000015414.1"/>
    <property type="gene ID" value="ENSPFOG00000015368.1"/>
</dbReference>
<dbReference type="RefSeq" id="XP_007564895.1">
    <property type="nucleotide sequence ID" value="XM_007564833.2"/>
</dbReference>
<dbReference type="SUPFAM" id="SSF52540">
    <property type="entry name" value="P-loop containing nucleoside triphosphate hydrolases"/>
    <property type="match status" value="1"/>
</dbReference>
<dbReference type="eggNOG" id="ENOG502S0VM">
    <property type="taxonomic scope" value="Eukaryota"/>
</dbReference>
<evidence type="ECO:0000313" key="2">
    <source>
        <dbReference type="Proteomes" id="UP000028760"/>
    </source>
</evidence>
<dbReference type="OMA" id="DDPHYNS"/>
<dbReference type="GO" id="GO:0006955">
    <property type="term" value="P:immune response"/>
    <property type="evidence" value="ECO:0007669"/>
    <property type="project" value="TreeGrafter"/>
</dbReference>
<sequence length="285" mass="32501">MGSSPSRPTRRSYLPKPWREMNWGDKQSDLQFVNNFRLQTEDQQLRILLHGPAGAGKSSFINSVSSVLQGRVTTIAPVNNPAEDGFTKQYTSYRIPKGNEDHFYPFVLNDMMSLRSDSRRTRRAHVKDVKKAMKGNIRDGYTFNPECSLSKSDERYNGSPDSSDKVHVLVCVIDASSEPLQREDVETLQDIRDDAAELGIQQVAIFTKIDVACSKTKREMKKVFRSKLLYDRVQNFSRQVGIPEQHIFPVKNYDSEKNVNDEVDALILNALKRIIEIGTDSLKNR</sequence>
<dbReference type="KEGG" id="pfor:103146787"/>
<accession>A0A087YBL1</accession>
<dbReference type="GeneID" id="103146787"/>